<dbReference type="GO" id="GO:0046872">
    <property type="term" value="F:metal ion binding"/>
    <property type="evidence" value="ECO:0007669"/>
    <property type="project" value="UniProtKB-KW"/>
</dbReference>
<evidence type="ECO:0000256" key="4">
    <source>
        <dbReference type="ARBA" id="ARBA00022723"/>
    </source>
</evidence>
<dbReference type="PANTHER" id="PTHR43501:SF1">
    <property type="entry name" value="CYTOSOL NON-SPECIFIC DIPEPTIDASE"/>
    <property type="match status" value="1"/>
</dbReference>
<evidence type="ECO:0000256" key="8">
    <source>
        <dbReference type="ARBA" id="ARBA00023285"/>
    </source>
</evidence>
<dbReference type="FunFam" id="3.40.630.10:FF:000015">
    <property type="entry name" value="Aminoacyl-histidine dipeptidase PepD"/>
    <property type="match status" value="1"/>
</dbReference>
<keyword evidence="6" id="KW-0862">Zinc</keyword>
<dbReference type="Pfam" id="PF01546">
    <property type="entry name" value="Peptidase_M20"/>
    <property type="match status" value="1"/>
</dbReference>
<dbReference type="Pfam" id="PF07687">
    <property type="entry name" value="M20_dimer"/>
    <property type="match status" value="1"/>
</dbReference>
<evidence type="ECO:0000259" key="18">
    <source>
        <dbReference type="Pfam" id="PF07687"/>
    </source>
</evidence>
<dbReference type="GO" id="GO:0070573">
    <property type="term" value="F:metallodipeptidase activity"/>
    <property type="evidence" value="ECO:0007669"/>
    <property type="project" value="TreeGrafter"/>
</dbReference>
<evidence type="ECO:0000256" key="11">
    <source>
        <dbReference type="ARBA" id="ARBA00044252"/>
    </source>
</evidence>
<keyword evidence="5" id="KW-0378">Hydrolase</keyword>
<comment type="similarity">
    <text evidence="12">Belongs to the peptidase M20C family.</text>
</comment>
<feature type="domain" description="Peptidase M20 dimerisation" evidence="18">
    <location>
        <begin position="208"/>
        <end position="292"/>
    </location>
</feature>
<dbReference type="RefSeq" id="WP_111597091.1">
    <property type="nucleotide sequence ID" value="NZ_QLLL01000003.1"/>
</dbReference>
<evidence type="ECO:0000313" key="20">
    <source>
        <dbReference type="Proteomes" id="UP000249547"/>
    </source>
</evidence>
<dbReference type="Proteomes" id="UP000249547">
    <property type="component" value="Unassembled WGS sequence"/>
</dbReference>
<keyword evidence="20" id="KW-1185">Reference proteome</keyword>
<evidence type="ECO:0000256" key="6">
    <source>
        <dbReference type="ARBA" id="ARBA00022833"/>
    </source>
</evidence>
<proteinExistence type="inferred from homology"/>
<evidence type="ECO:0000256" key="9">
    <source>
        <dbReference type="ARBA" id="ARBA00036421"/>
    </source>
</evidence>
<evidence type="ECO:0000256" key="17">
    <source>
        <dbReference type="ARBA" id="ARBA00078074"/>
    </source>
</evidence>
<dbReference type="SUPFAM" id="SSF53187">
    <property type="entry name" value="Zn-dependent exopeptidases"/>
    <property type="match status" value="1"/>
</dbReference>
<dbReference type="GO" id="GO:0006508">
    <property type="term" value="P:proteolysis"/>
    <property type="evidence" value="ECO:0007669"/>
    <property type="project" value="UniProtKB-KW"/>
</dbReference>
<dbReference type="InterPro" id="IPR011650">
    <property type="entry name" value="Peptidase_M20_dimer"/>
</dbReference>
<evidence type="ECO:0000256" key="10">
    <source>
        <dbReference type="ARBA" id="ARBA00038976"/>
    </source>
</evidence>
<evidence type="ECO:0000256" key="3">
    <source>
        <dbReference type="ARBA" id="ARBA00022670"/>
    </source>
</evidence>
<comment type="caution">
    <text evidence="19">The sequence shown here is derived from an EMBL/GenBank/DDBJ whole genome shotgun (WGS) entry which is preliminary data.</text>
</comment>
<reference evidence="19 20" key="1">
    <citation type="submission" date="2018-06" db="EMBL/GenBank/DDBJ databases">
        <title>Genomic Encyclopedia of Archaeal and Bacterial Type Strains, Phase II (KMG-II): from individual species to whole genera.</title>
        <authorList>
            <person name="Goeker M."/>
        </authorList>
    </citation>
    <scope>NUCLEOTIDE SEQUENCE [LARGE SCALE GENOMIC DNA]</scope>
    <source>
        <strain evidence="19 20">DSM 23857</strain>
    </source>
</reference>
<evidence type="ECO:0000256" key="15">
    <source>
        <dbReference type="ARBA" id="ARBA00076004"/>
    </source>
</evidence>
<evidence type="ECO:0000256" key="12">
    <source>
        <dbReference type="ARBA" id="ARBA00061423"/>
    </source>
</evidence>
<dbReference type="OrthoDB" id="9773892at2"/>
<accession>A0A327QRF0</accession>
<dbReference type="FunFam" id="3.40.630.10:FF:000018">
    <property type="entry name" value="Aminoacyl-histidine dipeptidase PepD"/>
    <property type="match status" value="1"/>
</dbReference>
<gene>
    <name evidence="19" type="ORF">LX64_01602</name>
</gene>
<comment type="cofactor">
    <cofactor evidence="1">
        <name>Co(2+)</name>
        <dbReference type="ChEBI" id="CHEBI:48828"/>
    </cofactor>
</comment>
<dbReference type="PRINTS" id="PR00934">
    <property type="entry name" value="XHISDIPTASE"/>
</dbReference>
<evidence type="ECO:0000256" key="1">
    <source>
        <dbReference type="ARBA" id="ARBA00001941"/>
    </source>
</evidence>
<evidence type="ECO:0000256" key="7">
    <source>
        <dbReference type="ARBA" id="ARBA00023049"/>
    </source>
</evidence>
<dbReference type="NCBIfam" id="TIGR01893">
    <property type="entry name" value="aa-his-dipept"/>
    <property type="match status" value="1"/>
</dbReference>
<dbReference type="PIRSF" id="PIRSF016599">
    <property type="entry name" value="Xaa-His_dipept"/>
    <property type="match status" value="1"/>
</dbReference>
<evidence type="ECO:0000256" key="5">
    <source>
        <dbReference type="ARBA" id="ARBA00022801"/>
    </source>
</evidence>
<dbReference type="PANTHER" id="PTHR43501">
    <property type="entry name" value="CYTOSOL NON-SPECIFIC DIPEPTIDASE"/>
    <property type="match status" value="1"/>
</dbReference>
<name>A0A327QRF0_9BACT</name>
<evidence type="ECO:0000256" key="14">
    <source>
        <dbReference type="ARBA" id="ARBA00075285"/>
    </source>
</evidence>
<keyword evidence="7" id="KW-0482">Metalloprotease</keyword>
<dbReference type="InterPro" id="IPR036264">
    <property type="entry name" value="Bact_exopeptidase_dim_dom"/>
</dbReference>
<dbReference type="InterPro" id="IPR002933">
    <property type="entry name" value="Peptidase_M20"/>
</dbReference>
<comment type="cofactor">
    <cofactor evidence="2">
        <name>Zn(2+)</name>
        <dbReference type="ChEBI" id="CHEBI:29105"/>
    </cofactor>
</comment>
<keyword evidence="8" id="KW-0170">Cobalt</keyword>
<evidence type="ECO:0000256" key="16">
    <source>
        <dbReference type="ARBA" id="ARBA00077688"/>
    </source>
</evidence>
<dbReference type="SUPFAM" id="SSF55031">
    <property type="entry name" value="Bacterial exopeptidase dimerisation domain"/>
    <property type="match status" value="1"/>
</dbReference>
<dbReference type="EMBL" id="QLLL01000003">
    <property type="protein sequence ID" value="RAJ06475.1"/>
    <property type="molecule type" value="Genomic_DNA"/>
</dbReference>
<evidence type="ECO:0000256" key="13">
    <source>
        <dbReference type="ARBA" id="ARBA00071271"/>
    </source>
</evidence>
<organism evidence="19 20">
    <name type="scientific">Chitinophaga skermanii</name>
    <dbReference type="NCBI Taxonomy" id="331697"/>
    <lineage>
        <taxon>Bacteria</taxon>
        <taxon>Pseudomonadati</taxon>
        <taxon>Bacteroidota</taxon>
        <taxon>Chitinophagia</taxon>
        <taxon>Chitinophagales</taxon>
        <taxon>Chitinophagaceae</taxon>
        <taxon>Chitinophaga</taxon>
    </lineage>
</organism>
<keyword evidence="3" id="KW-0645">Protease</keyword>
<dbReference type="EC" id="3.4.13.18" evidence="10"/>
<sequence length="488" mass="52837">MSQEVRDLSPRLLWNSFADLNAVPRASKKEERVIAFMMNFGNSLGLETRKDAIGNVVIKKPATPGMENRETVIIQSHLDMVHQKNNDTTFDFDTQGIDMYVDGDWVKARGTTLGADNGIGVAAIMSVLASKDIAHPAIEAMFTIDEETGMTGALQLDPSNFSGKILLNLDTEEEDELTIGCAGGIDTNTKGTYTEVAPTTGSIAYQVEVKGLMGGHSGMDISKYRGNANKLMNRLLYTVLGSIPVTVASIDGGSLRNAIPRESRAVVVINGADKATFEQLVKDYTATITTEYTSLEANLTVTCEHTELPAKVMDPAYFSQLVRVLYAVPNGVFRMSPDIAGLVEASTNLARVIVKEGTFITQSLQRSSVESTKRDVANAVKAGFEVIGCEIVQNGDYPGWKPNADSALLQLMLKQYGQHFDHTPHVGACHAGLECGILGAHFHGGLDMISFGPTIRGAHSPNETVQISSVEKFYGYLLDILKEIPVKQ</sequence>
<keyword evidence="4" id="KW-0479">Metal-binding</keyword>
<dbReference type="GO" id="GO:0005829">
    <property type="term" value="C:cytosol"/>
    <property type="evidence" value="ECO:0007669"/>
    <property type="project" value="TreeGrafter"/>
</dbReference>
<dbReference type="AlphaFoldDB" id="A0A327QRF0"/>
<comment type="catalytic activity">
    <reaction evidence="9">
        <text>Hydrolysis of dipeptides, preferentially hydrophobic dipeptides including prolyl amino acids.</text>
        <dbReference type="EC" id="3.4.13.18"/>
    </reaction>
</comment>
<evidence type="ECO:0000256" key="2">
    <source>
        <dbReference type="ARBA" id="ARBA00001947"/>
    </source>
</evidence>
<protein>
    <recommendedName>
        <fullName evidence="13">Cytosol non-specific dipeptidase</fullName>
        <ecNumber evidence="10">3.4.13.18</ecNumber>
    </recommendedName>
    <alternativeName>
        <fullName evidence="16">Aminoacyl-histidine dipeptidase</fullName>
    </alternativeName>
    <alternativeName>
        <fullName evidence="15">Beta-alanyl-histidine dipeptidase</fullName>
    </alternativeName>
    <alternativeName>
        <fullName evidence="14">Carnosinase</fullName>
    </alternativeName>
    <alternativeName>
        <fullName evidence="11">Peptidase D</fullName>
    </alternativeName>
    <alternativeName>
        <fullName evidence="17">Xaa-His dipeptidase</fullName>
    </alternativeName>
</protein>
<evidence type="ECO:0000313" key="19">
    <source>
        <dbReference type="EMBL" id="RAJ06475.1"/>
    </source>
</evidence>
<dbReference type="CDD" id="cd03890">
    <property type="entry name" value="M20_pepD"/>
    <property type="match status" value="1"/>
</dbReference>
<dbReference type="Gene3D" id="3.40.630.10">
    <property type="entry name" value="Zn peptidases"/>
    <property type="match status" value="2"/>
</dbReference>
<dbReference type="InterPro" id="IPR001160">
    <property type="entry name" value="Peptidase_M20C"/>
</dbReference>